<dbReference type="InterPro" id="IPR020557">
    <property type="entry name" value="Fumarate_lyase_CS"/>
</dbReference>
<evidence type="ECO:0000256" key="10">
    <source>
        <dbReference type="ARBA" id="ARBA00030717"/>
    </source>
</evidence>
<evidence type="ECO:0000313" key="16">
    <source>
        <dbReference type="Proteomes" id="UP000001197"/>
    </source>
</evidence>
<evidence type="ECO:0000256" key="1">
    <source>
        <dbReference type="ARBA" id="ARBA00000598"/>
    </source>
</evidence>
<dbReference type="EMBL" id="FO904942">
    <property type="protein sequence ID" value="CDP31942.1"/>
    <property type="molecule type" value="Genomic_DNA"/>
</dbReference>
<dbReference type="SMART" id="SM00998">
    <property type="entry name" value="ADSL_C"/>
    <property type="match status" value="1"/>
</dbReference>
<evidence type="ECO:0000256" key="2">
    <source>
        <dbReference type="ARBA" id="ARBA00004706"/>
    </source>
</evidence>
<keyword evidence="12" id="KW-0812">Transmembrane</keyword>
<evidence type="ECO:0000313" key="15">
    <source>
        <dbReference type="EMBL" id="CDP31942.1"/>
    </source>
</evidence>
<evidence type="ECO:0000256" key="9">
    <source>
        <dbReference type="ARBA" id="ARBA00023239"/>
    </source>
</evidence>
<keyword evidence="16" id="KW-1185">Reference proteome</keyword>
<reference evidence="16" key="3">
    <citation type="journal article" date="2014" name="Genetics">
        <title>Maintaining two mating types: Structure of the mating type locus and its role in heterokaryosis in Podospora anserina.</title>
        <authorList>
            <person name="Grognet P."/>
            <person name="Bidard F."/>
            <person name="Kuchly C."/>
            <person name="Tong L.C.H."/>
            <person name="Coppin E."/>
            <person name="Benkhali J.A."/>
            <person name="Couloux A."/>
            <person name="Wincker P."/>
            <person name="Debuchy R."/>
            <person name="Silar P."/>
        </authorList>
    </citation>
    <scope>GENOME REANNOTATION</scope>
    <source>
        <strain evidence="16">S / ATCC MYA-4624 / DSM 980 / FGSC 10383</strain>
    </source>
</reference>
<protein>
    <recommendedName>
        <fullName evidence="7">Adenylosuccinate lyase</fullName>
        <ecNumber evidence="6">4.3.2.2</ecNumber>
    </recommendedName>
    <alternativeName>
        <fullName evidence="10">Adenylosuccinase</fullName>
    </alternativeName>
</protein>
<dbReference type="FunFam" id="1.10.40.30:FF:000005">
    <property type="entry name" value="Adenylosuccinate lyase"/>
    <property type="match status" value="1"/>
</dbReference>
<comment type="catalytic activity">
    <reaction evidence="1">
        <text>(2S)-2-[5-amino-1-(5-phospho-beta-D-ribosyl)imidazole-4-carboxamido]succinate = 5-amino-1-(5-phospho-beta-D-ribosyl)imidazole-4-carboxamide + fumarate</text>
        <dbReference type="Rhea" id="RHEA:23920"/>
        <dbReference type="ChEBI" id="CHEBI:29806"/>
        <dbReference type="ChEBI" id="CHEBI:58443"/>
        <dbReference type="ChEBI" id="CHEBI:58475"/>
        <dbReference type="EC" id="4.3.2.2"/>
    </reaction>
</comment>
<dbReference type="InterPro" id="IPR000362">
    <property type="entry name" value="Fumarate_lyase_fam"/>
</dbReference>
<name>B2AVP6_PODAN</name>
<dbReference type="PROSITE" id="PS00163">
    <property type="entry name" value="FUMARATE_LYASES"/>
    <property type="match status" value="1"/>
</dbReference>
<reference evidence="14" key="2">
    <citation type="submission" date="2008-07" db="EMBL/GenBank/DDBJ databases">
        <authorList>
            <person name="Genoscope - CEA"/>
        </authorList>
    </citation>
    <scope>NUCLEOTIDE SEQUENCE</scope>
    <source>
        <strain evidence="14">S mat+</strain>
    </source>
</reference>
<dbReference type="HOGENOM" id="CLU_030949_1_1_1"/>
<evidence type="ECO:0000256" key="4">
    <source>
        <dbReference type="ARBA" id="ARBA00008273"/>
    </source>
</evidence>
<dbReference type="OrthoDB" id="406045at2759"/>
<evidence type="ECO:0000256" key="6">
    <source>
        <dbReference type="ARBA" id="ARBA00012339"/>
    </source>
</evidence>
<feature type="domain" description="Adenylosuccinate lyase C-terminal" evidence="13">
    <location>
        <begin position="414"/>
        <end position="498"/>
    </location>
</feature>
<evidence type="ECO:0000256" key="5">
    <source>
        <dbReference type="ARBA" id="ARBA00011668"/>
    </source>
</evidence>
<dbReference type="Pfam" id="PF00206">
    <property type="entry name" value="Lyase_1"/>
    <property type="match status" value="1"/>
</dbReference>
<dbReference type="Gene3D" id="1.20.200.10">
    <property type="entry name" value="Fumarase/aspartase (Central domain)"/>
    <property type="match status" value="1"/>
</dbReference>
<comment type="similarity">
    <text evidence="4">Belongs to the lyase 1 family. Adenylosuccinate lyase subfamily.</text>
</comment>
<dbReference type="Gene3D" id="1.10.40.30">
    <property type="entry name" value="Fumarase/aspartase (C-terminal domain)"/>
    <property type="match status" value="1"/>
</dbReference>
<dbReference type="GO" id="GO:0005829">
    <property type="term" value="C:cytosol"/>
    <property type="evidence" value="ECO:0007669"/>
    <property type="project" value="TreeGrafter"/>
</dbReference>
<comment type="catalytic activity">
    <reaction evidence="11">
        <text>N(6)-(1,2-dicarboxyethyl)-AMP = fumarate + AMP</text>
        <dbReference type="Rhea" id="RHEA:16853"/>
        <dbReference type="ChEBI" id="CHEBI:29806"/>
        <dbReference type="ChEBI" id="CHEBI:57567"/>
        <dbReference type="ChEBI" id="CHEBI:456215"/>
        <dbReference type="EC" id="4.3.2.2"/>
    </reaction>
</comment>
<dbReference type="SUPFAM" id="SSF48557">
    <property type="entry name" value="L-aspartase-like"/>
    <property type="match status" value="1"/>
</dbReference>
<dbReference type="VEuPathDB" id="FungiDB:PODANS_7_2220"/>
<evidence type="ECO:0000256" key="7">
    <source>
        <dbReference type="ARBA" id="ARBA00017058"/>
    </source>
</evidence>
<dbReference type="GeneID" id="6191866"/>
<dbReference type="FunCoup" id="B2AVP6">
    <property type="interactions" value="716"/>
</dbReference>
<dbReference type="AlphaFoldDB" id="B2AVP6"/>
<keyword evidence="12" id="KW-0472">Membrane</keyword>
<evidence type="ECO:0000256" key="12">
    <source>
        <dbReference type="SAM" id="Phobius"/>
    </source>
</evidence>
<comment type="pathway">
    <text evidence="2">Purine metabolism; IMP biosynthesis via de novo pathway; 5-amino-1-(5-phospho-D-ribosyl)imidazole-4-carboxamide from 5-amino-1-(5-phospho-D-ribosyl)imidazole-4-carboxylate: step 2/2.</text>
</comment>
<evidence type="ECO:0000256" key="8">
    <source>
        <dbReference type="ARBA" id="ARBA00022755"/>
    </source>
</evidence>
<comment type="subunit">
    <text evidence="5">Homotetramer. Residues from neighboring subunits contribute catalytic and substrate-binding residues to each active site.</text>
</comment>
<accession>B2AVP6</accession>
<gene>
    <name evidence="14" type="ORF">PODANS_7_2220</name>
</gene>
<dbReference type="eggNOG" id="KOG2700">
    <property type="taxonomic scope" value="Eukaryota"/>
</dbReference>
<reference evidence="15" key="4">
    <citation type="submission" date="2014-09" db="EMBL/GenBank/DDBJ databases">
        <title>Maintaining two mating types: Structure of the mating type locus and its role in heterokaryosis in Podospora anserina.</title>
        <authorList>
            <person name="Grognet P."/>
            <person name="Bidard F."/>
            <person name="Kuchly C."/>
            <person name="Chan Ho Tong L."/>
            <person name="Coppin E."/>
            <person name="Ait Benkhali J."/>
            <person name="Couloux A."/>
            <person name="Wincker P."/>
            <person name="Debuchy R."/>
            <person name="Silar P."/>
        </authorList>
    </citation>
    <scope>NUCLEOTIDE SEQUENCE</scope>
</reference>
<evidence type="ECO:0000259" key="13">
    <source>
        <dbReference type="SMART" id="SM00998"/>
    </source>
</evidence>
<evidence type="ECO:0000256" key="11">
    <source>
        <dbReference type="ARBA" id="ARBA00047513"/>
    </source>
</evidence>
<dbReference type="InterPro" id="IPR024083">
    <property type="entry name" value="Fumarase/histidase_N"/>
</dbReference>
<comment type="pathway">
    <text evidence="3">Purine metabolism; AMP biosynthesis via de novo pathway; AMP from IMP: step 2/2.</text>
</comment>
<dbReference type="InterPro" id="IPR008948">
    <property type="entry name" value="L-Aspartase-like"/>
</dbReference>
<keyword evidence="9 15" id="KW-0456">Lyase</keyword>
<dbReference type="STRING" id="515849.B2AVP6"/>
<dbReference type="GO" id="GO:0044208">
    <property type="term" value="P:'de novo' AMP biosynthetic process"/>
    <property type="evidence" value="ECO:0007669"/>
    <property type="project" value="TreeGrafter"/>
</dbReference>
<dbReference type="GO" id="GO:0070626">
    <property type="term" value="F:(S)-2-(5-amino-1-(5-phospho-D-ribosyl)imidazole-4-carboxamido) succinate lyase (fumarate-forming) activity"/>
    <property type="evidence" value="ECO:0007669"/>
    <property type="project" value="TreeGrafter"/>
</dbReference>
<dbReference type="RefSeq" id="XP_001907797.1">
    <property type="nucleotide sequence ID" value="XM_001907762.1"/>
</dbReference>
<dbReference type="InterPro" id="IPR019468">
    <property type="entry name" value="AdenyloSucc_lyase_C"/>
</dbReference>
<evidence type="ECO:0000256" key="3">
    <source>
        <dbReference type="ARBA" id="ARBA00004734"/>
    </source>
</evidence>
<keyword evidence="8" id="KW-0658">Purine biosynthesis</keyword>
<evidence type="ECO:0000313" key="14">
    <source>
        <dbReference type="EMBL" id="CAP68470.1"/>
    </source>
</evidence>
<dbReference type="PANTHER" id="PTHR43172:SF1">
    <property type="entry name" value="ADENYLOSUCCINATE LYASE"/>
    <property type="match status" value="1"/>
</dbReference>
<dbReference type="Gene3D" id="1.10.275.10">
    <property type="entry name" value="Fumarase/aspartase (N-terminal domain)"/>
    <property type="match status" value="1"/>
</dbReference>
<dbReference type="InterPro" id="IPR022761">
    <property type="entry name" value="Fumarate_lyase_N"/>
</dbReference>
<dbReference type="CDD" id="cd03302">
    <property type="entry name" value="Adenylsuccinate_lyase_2"/>
    <property type="match status" value="1"/>
</dbReference>
<dbReference type="PANTHER" id="PTHR43172">
    <property type="entry name" value="ADENYLOSUCCINATE LYASE"/>
    <property type="match status" value="1"/>
</dbReference>
<dbReference type="EMBL" id="CU633900">
    <property type="protein sequence ID" value="CAP68470.1"/>
    <property type="molecule type" value="Genomic_DNA"/>
</dbReference>
<dbReference type="Gene3D" id="1.10.275.60">
    <property type="match status" value="1"/>
</dbReference>
<proteinExistence type="inferred from homology"/>
<keyword evidence="12" id="KW-1133">Transmembrane helix</keyword>
<reference evidence="14 16" key="1">
    <citation type="journal article" date="2008" name="Genome Biol.">
        <title>The genome sequence of the model ascomycete fungus Podospora anserina.</title>
        <authorList>
            <person name="Espagne E."/>
            <person name="Lespinet O."/>
            <person name="Malagnac F."/>
            <person name="Da Silva C."/>
            <person name="Jaillon O."/>
            <person name="Porcel B.M."/>
            <person name="Couloux A."/>
            <person name="Aury J.-M."/>
            <person name="Segurens B."/>
            <person name="Poulain J."/>
            <person name="Anthouard V."/>
            <person name="Grossetete S."/>
            <person name="Khalili H."/>
            <person name="Coppin E."/>
            <person name="Dequard-Chablat M."/>
            <person name="Picard M."/>
            <person name="Contamine V."/>
            <person name="Arnaise S."/>
            <person name="Bourdais A."/>
            <person name="Berteaux-Lecellier V."/>
            <person name="Gautheret D."/>
            <person name="de Vries R.P."/>
            <person name="Battaglia E."/>
            <person name="Coutinho P.M."/>
            <person name="Danchin E.G.J."/>
            <person name="Henrissat B."/>
            <person name="El Khoury R."/>
            <person name="Sainsard-Chanet A."/>
            <person name="Boivin A."/>
            <person name="Pinan-Lucarre B."/>
            <person name="Sellem C.H."/>
            <person name="Debuchy R."/>
            <person name="Wincker P."/>
            <person name="Weissenbach J."/>
            <person name="Silar P."/>
        </authorList>
    </citation>
    <scope>NUCLEOTIDE SEQUENCE [LARGE SCALE GENOMIC DNA]</scope>
    <source>
        <strain evidence="16">S / ATCC MYA-4624 / DSM 980 / FGSC 10383</strain>
        <strain evidence="14">S mat+</strain>
    </source>
</reference>
<dbReference type="KEGG" id="pan:PODANSg4832"/>
<dbReference type="PRINTS" id="PR00149">
    <property type="entry name" value="FUMRATELYASE"/>
</dbReference>
<organism evidence="14">
    <name type="scientific">Podospora anserina (strain S / ATCC MYA-4624 / DSM 980 / FGSC 10383)</name>
    <name type="common">Pleurage anserina</name>
    <dbReference type="NCBI Taxonomy" id="515849"/>
    <lineage>
        <taxon>Eukaryota</taxon>
        <taxon>Fungi</taxon>
        <taxon>Dikarya</taxon>
        <taxon>Ascomycota</taxon>
        <taxon>Pezizomycotina</taxon>
        <taxon>Sordariomycetes</taxon>
        <taxon>Sordariomycetidae</taxon>
        <taxon>Sordariales</taxon>
        <taxon>Podosporaceae</taxon>
        <taxon>Podospora</taxon>
        <taxon>Podospora anserina</taxon>
    </lineage>
</organism>
<dbReference type="Pfam" id="PF10397">
    <property type="entry name" value="ADSL_C"/>
    <property type="match status" value="1"/>
</dbReference>
<sequence>MSSYDKYVTPLSTRYASQEMMTIFSARERASTWRQLWVWLAEAERELGLPIPEDAIQEMRENVRVSDEAFDKAREYEAKFRHDVMAHVHAYGEVSNSRGEGGRGKGDDVNGGRYRMRQRLLDISIWGLRVVMVSFDFCSFGWGWMWLGRWNMTDNADLIFQKKALDLILPKLAKVIQNLQVFALKYKDLPTLGFTHYQPAQLITVGKRAAQWIQELMMDLEDIETVRDRLQFRGAQGTTGSQATFLELFEGNADKIVQLNEILCKKAGFPSAYPISTQTYTRKVDLRVANAVCALGATAQRICSDIRHLANLKEMEEPFEKSQIGSSAMAYKRNPMRSERITALGRKLARLPADFTATFETQWFERTLDDSAIRRMDIPEMFLLADSILLALDNVTNGIVLYPSVIRSRIDQELPFMATESILMKLATHGVSRQEAHEEVRVLSHQASDVVKQQGGRNDLLERIKKTEFFRPVWGDIDSLVDPKLFIGNCPKIVEDYCNGEVAAKLANYKESLDKASTAQLSI</sequence>
<dbReference type="GO" id="GO:0004018">
    <property type="term" value="F:N6-(1,2-dicarboxyethyl)AMP AMP-lyase (fumarate-forming) activity"/>
    <property type="evidence" value="ECO:0007669"/>
    <property type="project" value="TreeGrafter"/>
</dbReference>
<dbReference type="Proteomes" id="UP000001197">
    <property type="component" value="Chromosome 7"/>
</dbReference>
<feature type="transmembrane region" description="Helical" evidence="12">
    <location>
        <begin position="123"/>
        <end position="147"/>
    </location>
</feature>
<dbReference type="EC" id="4.3.2.2" evidence="6"/>